<dbReference type="AlphaFoldDB" id="A0A391NWB4"/>
<gene>
    <name evidence="2" type="ORF">KIPB_017020</name>
</gene>
<evidence type="ECO:0000313" key="2">
    <source>
        <dbReference type="EMBL" id="GCA65395.1"/>
    </source>
</evidence>
<evidence type="ECO:0000256" key="1">
    <source>
        <dbReference type="SAM" id="MobiDB-lite"/>
    </source>
</evidence>
<sequence>MAGSAPEAVEGQPVDGTHYVTGAKVARGP</sequence>
<accession>A0A391NWB4</accession>
<feature type="region of interest" description="Disordered" evidence="1">
    <location>
        <begin position="1"/>
        <end position="29"/>
    </location>
</feature>
<protein>
    <submittedName>
        <fullName evidence="2">Uncharacterized protein</fullName>
    </submittedName>
</protein>
<reference evidence="2 3" key="1">
    <citation type="journal article" date="2018" name="PLoS ONE">
        <title>The draft genome of Kipferlia bialata reveals reductive genome evolution in fornicate parasites.</title>
        <authorList>
            <person name="Tanifuji G."/>
            <person name="Takabayashi S."/>
            <person name="Kume K."/>
            <person name="Takagi M."/>
            <person name="Nakayama T."/>
            <person name="Kamikawa R."/>
            <person name="Inagaki Y."/>
            <person name="Hashimoto T."/>
        </authorList>
    </citation>
    <scope>NUCLEOTIDE SEQUENCE [LARGE SCALE GENOMIC DNA]</scope>
    <source>
        <strain evidence="2">NY0173</strain>
    </source>
</reference>
<dbReference type="EMBL" id="BDIP01010963">
    <property type="protein sequence ID" value="GCA65395.1"/>
    <property type="molecule type" value="Genomic_DNA"/>
</dbReference>
<evidence type="ECO:0000313" key="3">
    <source>
        <dbReference type="Proteomes" id="UP000265618"/>
    </source>
</evidence>
<organism evidence="2 3">
    <name type="scientific">Kipferlia bialata</name>
    <dbReference type="NCBI Taxonomy" id="797122"/>
    <lineage>
        <taxon>Eukaryota</taxon>
        <taxon>Metamonada</taxon>
        <taxon>Carpediemonas-like organisms</taxon>
        <taxon>Kipferlia</taxon>
    </lineage>
</organism>
<keyword evidence="3" id="KW-1185">Reference proteome</keyword>
<dbReference type="Proteomes" id="UP000265618">
    <property type="component" value="Unassembled WGS sequence"/>
</dbReference>
<proteinExistence type="predicted"/>
<comment type="caution">
    <text evidence="2">The sequence shown here is derived from an EMBL/GenBank/DDBJ whole genome shotgun (WGS) entry which is preliminary data.</text>
</comment>
<name>A0A391NWB4_9EUKA</name>
<feature type="non-terminal residue" evidence="2">
    <location>
        <position position="29"/>
    </location>
</feature>